<evidence type="ECO:0000313" key="2">
    <source>
        <dbReference type="EMBL" id="MPN23144.1"/>
    </source>
</evidence>
<protein>
    <submittedName>
        <fullName evidence="2">Uncharacterized protein</fullName>
    </submittedName>
</protein>
<comment type="caution">
    <text evidence="2">The sequence shown here is derived from an EMBL/GenBank/DDBJ whole genome shotgun (WGS) entry which is preliminary data.</text>
</comment>
<feature type="compositionally biased region" description="Basic and acidic residues" evidence="1">
    <location>
        <begin position="1"/>
        <end position="16"/>
    </location>
</feature>
<evidence type="ECO:0000256" key="1">
    <source>
        <dbReference type="SAM" id="MobiDB-lite"/>
    </source>
</evidence>
<reference evidence="2" key="1">
    <citation type="submission" date="2019-08" db="EMBL/GenBank/DDBJ databases">
        <authorList>
            <person name="Kucharzyk K."/>
            <person name="Murdoch R.W."/>
            <person name="Higgins S."/>
            <person name="Loffler F."/>
        </authorList>
    </citation>
    <scope>NUCLEOTIDE SEQUENCE</scope>
</reference>
<organism evidence="2">
    <name type="scientific">bioreactor metagenome</name>
    <dbReference type="NCBI Taxonomy" id="1076179"/>
    <lineage>
        <taxon>unclassified sequences</taxon>
        <taxon>metagenomes</taxon>
        <taxon>ecological metagenomes</taxon>
    </lineage>
</organism>
<name>A0A645GGZ0_9ZZZZ</name>
<dbReference type="EMBL" id="VSSQ01071560">
    <property type="protein sequence ID" value="MPN23144.1"/>
    <property type="molecule type" value="Genomic_DNA"/>
</dbReference>
<proteinExistence type="predicted"/>
<sequence>MARRSGDAVDGAEPRLEPVPALVPDPASGGQFLVGEQAAGECCFDGRALVVSIVNPGDDDAGERALTEFPLARATDTRLAACAVPGADVMGTGGQPEAST</sequence>
<accession>A0A645GGZ0</accession>
<feature type="region of interest" description="Disordered" evidence="1">
    <location>
        <begin position="1"/>
        <end position="23"/>
    </location>
</feature>
<dbReference type="AlphaFoldDB" id="A0A645GGZ0"/>
<gene>
    <name evidence="2" type="ORF">SDC9_170531</name>
</gene>